<name>A0A8T2KUY5_ASTMX</name>
<feature type="compositionally biased region" description="Basic residues" evidence="1">
    <location>
        <begin position="10"/>
        <end position="19"/>
    </location>
</feature>
<dbReference type="PANTHER" id="PTHR28333:SF2">
    <property type="entry name" value="FMR1-INTERACTING PROTEIN NUFIP2"/>
    <property type="match status" value="1"/>
</dbReference>
<feature type="compositionally biased region" description="Basic and acidic residues" evidence="1">
    <location>
        <begin position="443"/>
        <end position="453"/>
    </location>
</feature>
<dbReference type="GO" id="GO:0005654">
    <property type="term" value="C:nucleoplasm"/>
    <property type="evidence" value="ECO:0007669"/>
    <property type="project" value="TreeGrafter"/>
</dbReference>
<evidence type="ECO:0000313" key="2">
    <source>
        <dbReference type="EMBL" id="KAG9263093.1"/>
    </source>
</evidence>
<comment type="caution">
    <text evidence="2">The sequence shown here is derived from an EMBL/GenBank/DDBJ whole genome shotgun (WGS) entry which is preliminary data.</text>
</comment>
<dbReference type="InterPro" id="IPR032747">
    <property type="entry name" value="NUFIP2"/>
</dbReference>
<dbReference type="OrthoDB" id="8849279at2759"/>
<gene>
    <name evidence="2" type="primary">NUFIP2</name>
    <name evidence="2" type="ORF">AMEX_G23087</name>
</gene>
<dbReference type="Proteomes" id="UP000752171">
    <property type="component" value="Unassembled WGS sequence"/>
</dbReference>
<dbReference type="GO" id="GO:0003723">
    <property type="term" value="F:RNA binding"/>
    <property type="evidence" value="ECO:0007669"/>
    <property type="project" value="InterPro"/>
</dbReference>
<dbReference type="PANTHER" id="PTHR28333">
    <property type="entry name" value="NUCLEAR FRAGILE X MENTAL RETARDATION-INTERACTING PROTEIN 2"/>
    <property type="match status" value="1"/>
</dbReference>
<evidence type="ECO:0000313" key="3">
    <source>
        <dbReference type="Proteomes" id="UP000752171"/>
    </source>
</evidence>
<dbReference type="Pfam" id="PF15293">
    <property type="entry name" value="NUFIP2"/>
    <property type="match status" value="1"/>
</dbReference>
<feature type="region of interest" description="Disordered" evidence="1">
    <location>
        <begin position="174"/>
        <end position="199"/>
    </location>
</feature>
<dbReference type="GO" id="GO:0010494">
    <property type="term" value="C:cytoplasmic stress granule"/>
    <property type="evidence" value="ECO:0007669"/>
    <property type="project" value="TreeGrafter"/>
</dbReference>
<dbReference type="EMBL" id="JAICCE010000020">
    <property type="protein sequence ID" value="KAG9263093.1"/>
    <property type="molecule type" value="Genomic_DNA"/>
</dbReference>
<feature type="region of interest" description="Disordered" evidence="1">
    <location>
        <begin position="1"/>
        <end position="49"/>
    </location>
</feature>
<feature type="compositionally biased region" description="Polar residues" evidence="1">
    <location>
        <begin position="20"/>
        <end position="35"/>
    </location>
</feature>
<reference evidence="2 3" key="1">
    <citation type="submission" date="2021-07" db="EMBL/GenBank/DDBJ databases">
        <authorList>
            <person name="Imarazene B."/>
            <person name="Zahm M."/>
            <person name="Klopp C."/>
            <person name="Cabau C."/>
            <person name="Beille S."/>
            <person name="Jouanno E."/>
            <person name="Castinel A."/>
            <person name="Lluch J."/>
            <person name="Gil L."/>
            <person name="Kuchtly C."/>
            <person name="Lopez Roques C."/>
            <person name="Donnadieu C."/>
            <person name="Parrinello H."/>
            <person name="Journot L."/>
            <person name="Du K."/>
            <person name="Schartl M."/>
            <person name="Retaux S."/>
            <person name="Guiguen Y."/>
        </authorList>
    </citation>
    <scope>NUCLEOTIDE SEQUENCE [LARGE SCALE GENOMIC DNA]</scope>
    <source>
        <strain evidence="2">Pach_M1</strain>
        <tissue evidence="2">Testis</tissue>
    </source>
</reference>
<feature type="region of interest" description="Disordered" evidence="1">
    <location>
        <begin position="443"/>
        <end position="485"/>
    </location>
</feature>
<evidence type="ECO:0000256" key="1">
    <source>
        <dbReference type="SAM" id="MobiDB-lite"/>
    </source>
</evidence>
<proteinExistence type="predicted"/>
<protein>
    <submittedName>
        <fullName evidence="2">Nuclear fragile X mental retardation-interacting protein 2-like</fullName>
    </submittedName>
</protein>
<dbReference type="AlphaFoldDB" id="A0A8T2KUY5"/>
<accession>A0A8T2KUY5</accession>
<sequence>MFIAAVSSSSRKRRRRKNRQWTNSSSYNNTRQQGRLTDPIDSMDGNNKTAGLQHCEVRSSEDPMLSLNGEVSLTNGYSSKAAADNDGSGSESGYTTPRKRRARRSSMKGAENVSRDKERSLQRGIMSYSKQDLETSGQEAAEKMVNSRPNCTRTCLKTEVHTGVRRAGIQEMTPMDEVQCKNSDGRPSGPISKKTDDKVSKTKLTSSVTSKEDLWTLFKPPPVFPVDNSSAKIVPKISYASKVKENLNKAAQASAEEDLAQASVKLSQVPMSAVKMVTSASFTNGPVSEEPNGCPSEGALFNSAASTAPSASNPGEENVASNLDTSCSSSYCPSVPEPRKSSIFVYPHKPLNMQTVLPSAHHMDTPAAQTNQKALGDIFHNQWGLSFINEPNAGPEGTSSSRPTVSVIEVVDITFQGGSLPFFLQPGLDPACAVFLPPPQEVEKRTSGTDADLKACSPSRTASEDCPQAQPVSQEERRVENSSPAVSCKDLDTERAVTPVVSVGGPPKVQNTVKCDNWTNSWGSFDLRAAVYYHTKEFEHLVTLRKHDPKRVVYYEEAMDGPDH</sequence>
<feature type="region of interest" description="Disordered" evidence="1">
    <location>
        <begin position="77"/>
        <end position="136"/>
    </location>
</feature>
<feature type="compositionally biased region" description="Basic residues" evidence="1">
    <location>
        <begin position="97"/>
        <end position="106"/>
    </location>
</feature>
<organism evidence="2 3">
    <name type="scientific">Astyanax mexicanus</name>
    <name type="common">Blind cave fish</name>
    <name type="synonym">Astyanax fasciatus mexicanus</name>
    <dbReference type="NCBI Taxonomy" id="7994"/>
    <lineage>
        <taxon>Eukaryota</taxon>
        <taxon>Metazoa</taxon>
        <taxon>Chordata</taxon>
        <taxon>Craniata</taxon>
        <taxon>Vertebrata</taxon>
        <taxon>Euteleostomi</taxon>
        <taxon>Actinopterygii</taxon>
        <taxon>Neopterygii</taxon>
        <taxon>Teleostei</taxon>
        <taxon>Ostariophysi</taxon>
        <taxon>Characiformes</taxon>
        <taxon>Characoidei</taxon>
        <taxon>Acestrorhamphidae</taxon>
        <taxon>Acestrorhamphinae</taxon>
        <taxon>Astyanax</taxon>
    </lineage>
</organism>